<evidence type="ECO:0000313" key="8">
    <source>
        <dbReference type="EMBL" id="CAI9279498.1"/>
    </source>
</evidence>
<evidence type="ECO:0000256" key="1">
    <source>
        <dbReference type="ARBA" id="ARBA00004496"/>
    </source>
</evidence>
<name>A0AA35YT11_LACSI</name>
<dbReference type="Pfam" id="PF00225">
    <property type="entry name" value="Kinesin"/>
    <property type="match status" value="1"/>
</dbReference>
<keyword evidence="6" id="KW-0505">Motor protein</keyword>
<evidence type="ECO:0000313" key="9">
    <source>
        <dbReference type="Proteomes" id="UP001177003"/>
    </source>
</evidence>
<gene>
    <name evidence="8" type="ORF">LSALG_LOCUS19295</name>
</gene>
<dbReference type="InterPro" id="IPR036961">
    <property type="entry name" value="Kinesin_motor_dom_sf"/>
</dbReference>
<dbReference type="GO" id="GO:0007052">
    <property type="term" value="P:mitotic spindle organization"/>
    <property type="evidence" value="ECO:0007669"/>
    <property type="project" value="TreeGrafter"/>
</dbReference>
<dbReference type="PANTHER" id="PTHR47969:SF15">
    <property type="entry name" value="CHROMOSOME-ASSOCIATED KINESIN KIF4A-RELATED"/>
    <property type="match status" value="1"/>
</dbReference>
<dbReference type="InterPro" id="IPR027640">
    <property type="entry name" value="Kinesin-like_fam"/>
</dbReference>
<dbReference type="GO" id="GO:0007018">
    <property type="term" value="P:microtubule-based movement"/>
    <property type="evidence" value="ECO:0007669"/>
    <property type="project" value="InterPro"/>
</dbReference>
<keyword evidence="2" id="KW-0963">Cytoplasm</keyword>
<comment type="subcellular location">
    <subcellularLocation>
        <location evidence="1">Cytoplasm</location>
    </subcellularLocation>
</comment>
<dbReference type="GO" id="GO:0005524">
    <property type="term" value="F:ATP binding"/>
    <property type="evidence" value="ECO:0007669"/>
    <property type="project" value="UniProtKB-KW"/>
</dbReference>
<dbReference type="Gene3D" id="3.40.850.10">
    <property type="entry name" value="Kinesin motor domain"/>
    <property type="match status" value="1"/>
</dbReference>
<evidence type="ECO:0000256" key="3">
    <source>
        <dbReference type="ARBA" id="ARBA00022741"/>
    </source>
</evidence>
<feature type="domain" description="Kinesin motor" evidence="7">
    <location>
        <begin position="87"/>
        <end position="152"/>
    </location>
</feature>
<keyword evidence="9" id="KW-1185">Reference proteome</keyword>
<dbReference type="GO" id="GO:0005875">
    <property type="term" value="C:microtubule associated complex"/>
    <property type="evidence" value="ECO:0007669"/>
    <property type="project" value="TreeGrafter"/>
</dbReference>
<dbReference type="InterPro" id="IPR027417">
    <property type="entry name" value="P-loop_NTPase"/>
</dbReference>
<evidence type="ECO:0000256" key="2">
    <source>
        <dbReference type="ARBA" id="ARBA00022490"/>
    </source>
</evidence>
<keyword evidence="3" id="KW-0547">Nucleotide-binding</keyword>
<evidence type="ECO:0000256" key="5">
    <source>
        <dbReference type="ARBA" id="ARBA00023054"/>
    </source>
</evidence>
<dbReference type="GO" id="GO:0005737">
    <property type="term" value="C:cytoplasm"/>
    <property type="evidence" value="ECO:0007669"/>
    <property type="project" value="UniProtKB-SubCell"/>
</dbReference>
<dbReference type="InterPro" id="IPR001752">
    <property type="entry name" value="Kinesin_motor_dom"/>
</dbReference>
<dbReference type="SUPFAM" id="SSF52540">
    <property type="entry name" value="P-loop containing nucleoside triphosphate hydrolases"/>
    <property type="match status" value="1"/>
</dbReference>
<sequence>MRVMCNFSIAETSASLPSVSSPPLICTASVAGFPSTSDNFSIHAFASSSFCRCNLEHIPSLSIMSMEALVPHHPPCLKIVFLLLLRTCSGKTYTMGTRFKDCYQTGVIPQSMAGLFNKIESLQDQIEFQLHVSFIEVNRDQVSSDMLKMRQQLECLQAELCARGVGSTVEL</sequence>
<evidence type="ECO:0000256" key="4">
    <source>
        <dbReference type="ARBA" id="ARBA00022840"/>
    </source>
</evidence>
<evidence type="ECO:0000256" key="6">
    <source>
        <dbReference type="ARBA" id="ARBA00023175"/>
    </source>
</evidence>
<dbReference type="GO" id="GO:0008017">
    <property type="term" value="F:microtubule binding"/>
    <property type="evidence" value="ECO:0007669"/>
    <property type="project" value="InterPro"/>
</dbReference>
<dbReference type="AlphaFoldDB" id="A0AA35YT11"/>
<evidence type="ECO:0000259" key="7">
    <source>
        <dbReference type="Pfam" id="PF00225"/>
    </source>
</evidence>
<proteinExistence type="predicted"/>
<dbReference type="GO" id="GO:0051231">
    <property type="term" value="P:spindle elongation"/>
    <property type="evidence" value="ECO:0007669"/>
    <property type="project" value="TreeGrafter"/>
</dbReference>
<keyword evidence="5" id="KW-0175">Coiled coil</keyword>
<dbReference type="EMBL" id="OX465080">
    <property type="protein sequence ID" value="CAI9279498.1"/>
    <property type="molecule type" value="Genomic_DNA"/>
</dbReference>
<protein>
    <recommendedName>
        <fullName evidence="7">Kinesin motor domain-containing protein</fullName>
    </recommendedName>
</protein>
<accession>A0AA35YT11</accession>
<dbReference type="GO" id="GO:0003777">
    <property type="term" value="F:microtubule motor activity"/>
    <property type="evidence" value="ECO:0007669"/>
    <property type="project" value="InterPro"/>
</dbReference>
<reference evidence="8" key="1">
    <citation type="submission" date="2023-04" db="EMBL/GenBank/DDBJ databases">
        <authorList>
            <person name="Vijverberg K."/>
            <person name="Xiong W."/>
            <person name="Schranz E."/>
        </authorList>
    </citation>
    <scope>NUCLEOTIDE SEQUENCE</scope>
</reference>
<dbReference type="Proteomes" id="UP001177003">
    <property type="component" value="Chromosome 4"/>
</dbReference>
<organism evidence="8 9">
    <name type="scientific">Lactuca saligna</name>
    <name type="common">Willowleaf lettuce</name>
    <dbReference type="NCBI Taxonomy" id="75948"/>
    <lineage>
        <taxon>Eukaryota</taxon>
        <taxon>Viridiplantae</taxon>
        <taxon>Streptophyta</taxon>
        <taxon>Embryophyta</taxon>
        <taxon>Tracheophyta</taxon>
        <taxon>Spermatophyta</taxon>
        <taxon>Magnoliopsida</taxon>
        <taxon>eudicotyledons</taxon>
        <taxon>Gunneridae</taxon>
        <taxon>Pentapetalae</taxon>
        <taxon>asterids</taxon>
        <taxon>campanulids</taxon>
        <taxon>Asterales</taxon>
        <taxon>Asteraceae</taxon>
        <taxon>Cichorioideae</taxon>
        <taxon>Cichorieae</taxon>
        <taxon>Lactucinae</taxon>
        <taxon>Lactuca</taxon>
    </lineage>
</organism>
<keyword evidence="4" id="KW-0067">ATP-binding</keyword>
<dbReference type="PANTHER" id="PTHR47969">
    <property type="entry name" value="CHROMOSOME-ASSOCIATED KINESIN KIF4A-RELATED"/>
    <property type="match status" value="1"/>
</dbReference>